<gene>
    <name evidence="2" type="ORF">BK659_13595</name>
</gene>
<reference evidence="2 3" key="1">
    <citation type="submission" date="2016-10" db="EMBL/GenBank/DDBJ databases">
        <title>Comparative genome analysis of multiple Pseudomonas spp. focuses on biocontrol and plant growth promoting traits.</title>
        <authorList>
            <person name="Tao X.-Y."/>
            <person name="Taylor C.G."/>
        </authorList>
    </citation>
    <scope>NUCLEOTIDE SEQUENCE [LARGE SCALE GENOMIC DNA]</scope>
    <source>
        <strain evidence="2 3">48H11</strain>
    </source>
</reference>
<dbReference type="Proteomes" id="UP000286071">
    <property type="component" value="Unassembled WGS sequence"/>
</dbReference>
<keyword evidence="1" id="KW-0732">Signal</keyword>
<dbReference type="SUPFAM" id="SSF56300">
    <property type="entry name" value="Metallo-dependent phosphatases"/>
    <property type="match status" value="1"/>
</dbReference>
<dbReference type="Gene3D" id="3.60.21.10">
    <property type="match status" value="1"/>
</dbReference>
<dbReference type="RefSeq" id="WP_123425665.1">
    <property type="nucleotide sequence ID" value="NZ_MOBJ01000009.1"/>
</dbReference>
<dbReference type="OrthoDB" id="8055872at2"/>
<evidence type="ECO:0000313" key="3">
    <source>
        <dbReference type="Proteomes" id="UP000286071"/>
    </source>
</evidence>
<accession>A0A423H5S7</accession>
<protein>
    <submittedName>
        <fullName evidence="2">Phosphoesterase</fullName>
    </submittedName>
</protein>
<dbReference type="AlphaFoldDB" id="A0A423H5S7"/>
<organism evidence="2 3">
    <name type="scientific">Pseudomonas brassicacearum</name>
    <dbReference type="NCBI Taxonomy" id="930166"/>
    <lineage>
        <taxon>Bacteria</taxon>
        <taxon>Pseudomonadati</taxon>
        <taxon>Pseudomonadota</taxon>
        <taxon>Gammaproteobacteria</taxon>
        <taxon>Pseudomonadales</taxon>
        <taxon>Pseudomonadaceae</taxon>
        <taxon>Pseudomonas</taxon>
    </lineage>
</organism>
<evidence type="ECO:0000256" key="1">
    <source>
        <dbReference type="SAM" id="SignalP"/>
    </source>
</evidence>
<name>A0A423H5S7_9PSED</name>
<comment type="caution">
    <text evidence="2">The sequence shown here is derived from an EMBL/GenBank/DDBJ whole genome shotgun (WGS) entry which is preliminary data.</text>
</comment>
<dbReference type="InterPro" id="IPR029052">
    <property type="entry name" value="Metallo-depent_PP-like"/>
</dbReference>
<evidence type="ECO:0000313" key="2">
    <source>
        <dbReference type="EMBL" id="RON08429.1"/>
    </source>
</evidence>
<feature type="chain" id="PRO_5019493037" evidence="1">
    <location>
        <begin position="27"/>
        <end position="333"/>
    </location>
</feature>
<sequence length="333" mass="37207">MKPSSYFKFLTLLILTSGVTAMYSVAADLSPSHIVFASDPKFPSSEKSVNREVESAADKEDRSRWLIDAQYSSIADFRKQSGGASSVPVMINGNMTASGQDSERSYIKAVLQNKLSNLYDYGLGNHDYDFNVASCTRCAAGSINDLKDRYWGKVENMDLAARASGLTKTWYGSLAYSKDFGDVHLVQLHNEPTYAVNFSTHSFINTTAYEITSSLNWLERDLQRARAQGKIILLNLHQPFHWPAKETEIMRFKKLIDDYGVTAVFSANAYKQSGKYESSNYIYGDIPLFMSGSATQQTWLYASVSPDRKQLTVNVIAGNDWRNPVATHTTPVK</sequence>
<feature type="signal peptide" evidence="1">
    <location>
        <begin position="1"/>
        <end position="26"/>
    </location>
</feature>
<dbReference type="EMBL" id="MOBJ01000009">
    <property type="protein sequence ID" value="RON08429.1"/>
    <property type="molecule type" value="Genomic_DNA"/>
</dbReference>
<proteinExistence type="predicted"/>